<protein>
    <recommendedName>
        <fullName evidence="1">HD domain-containing protein</fullName>
    </recommendedName>
</protein>
<dbReference type="OrthoDB" id="9801160at2"/>
<evidence type="ECO:0000313" key="2">
    <source>
        <dbReference type="EMBL" id="EOD00755.1"/>
    </source>
</evidence>
<dbReference type="NCBIfam" id="TIGR00277">
    <property type="entry name" value="HDIG"/>
    <property type="match status" value="1"/>
</dbReference>
<dbReference type="AlphaFoldDB" id="R1CEM5"/>
<feature type="domain" description="HD" evidence="1">
    <location>
        <begin position="21"/>
        <end position="96"/>
    </location>
</feature>
<proteinExistence type="predicted"/>
<reference evidence="2 3" key="1">
    <citation type="journal article" date="2015" name="Geomicrobiol. J.">
        <title>Caldisalinibacter kiritimatiensis gen. nov., sp. nov., a moderately thermohalophilic thiosulfate-reducing bacterium from a hypersaline microbial mat.</title>
        <authorList>
            <person name="Ben Hania W."/>
            <person name="Joseph M."/>
            <person name="Fiebig A."/>
            <person name="Bunk B."/>
            <person name="Klenk H.-P."/>
            <person name="Fardeau M.-L."/>
            <person name="Spring S."/>
        </authorList>
    </citation>
    <scope>NUCLEOTIDE SEQUENCE [LARGE SCALE GENOMIC DNA]</scope>
    <source>
        <strain evidence="2 3">L21-TH-D2</strain>
    </source>
</reference>
<dbReference type="InterPro" id="IPR006674">
    <property type="entry name" value="HD_domain"/>
</dbReference>
<dbReference type="Pfam" id="PF01966">
    <property type="entry name" value="HD"/>
    <property type="match status" value="1"/>
</dbReference>
<name>R1CEM5_9FIRM</name>
<dbReference type="RefSeq" id="WP_006311821.1">
    <property type="nucleotide sequence ID" value="NZ_ARZA01000125.1"/>
</dbReference>
<keyword evidence="3" id="KW-1185">Reference proteome</keyword>
<dbReference type="PATRIC" id="fig|1304284.3.peg.1180"/>
<gene>
    <name evidence="2" type="ORF">L21TH_1207</name>
</gene>
<sequence>MNREEALKQVKKNVKNKNLVKHMLAAEAVMRGLAEKFNEDVDKWGLAGLVHDIDYEETADDPNRHSIVGAEMLQELGYEDDVVYAVKVHNDAHGLERKSLMDKALYCSDPLTGLIVAAALISPTKKLNDIDTQFVMNRFNEKSFARGANREQIKACRELGLELEEFISIGLESMQKIHKDLGL</sequence>
<organism evidence="2 3">
    <name type="scientific">Caldisalinibacter kiritimatiensis</name>
    <dbReference type="NCBI Taxonomy" id="1304284"/>
    <lineage>
        <taxon>Bacteria</taxon>
        <taxon>Bacillati</taxon>
        <taxon>Bacillota</taxon>
        <taxon>Tissierellia</taxon>
        <taxon>Tissierellales</taxon>
        <taxon>Thermohalobacteraceae</taxon>
        <taxon>Caldisalinibacter</taxon>
    </lineage>
</organism>
<dbReference type="Proteomes" id="UP000013378">
    <property type="component" value="Unassembled WGS sequence"/>
</dbReference>
<evidence type="ECO:0000259" key="1">
    <source>
        <dbReference type="Pfam" id="PF01966"/>
    </source>
</evidence>
<dbReference type="PANTHER" id="PTHR38659">
    <property type="entry name" value="METAL-DEPENDENT PHOSPHOHYDROLASE"/>
    <property type="match status" value="1"/>
</dbReference>
<dbReference type="PANTHER" id="PTHR38659:SF1">
    <property type="entry name" value="METAL DEPENDENT PHOSPHOHYDROLASE"/>
    <property type="match status" value="1"/>
</dbReference>
<dbReference type="STRING" id="1304284.L21TH_1207"/>
<dbReference type="SUPFAM" id="SSF109604">
    <property type="entry name" value="HD-domain/PDEase-like"/>
    <property type="match status" value="1"/>
</dbReference>
<dbReference type="EMBL" id="ARZA01000125">
    <property type="protein sequence ID" value="EOD00755.1"/>
    <property type="molecule type" value="Genomic_DNA"/>
</dbReference>
<dbReference type="InterPro" id="IPR006675">
    <property type="entry name" value="HDIG_dom"/>
</dbReference>
<accession>R1CEM5</accession>
<comment type="caution">
    <text evidence="2">The sequence shown here is derived from an EMBL/GenBank/DDBJ whole genome shotgun (WGS) entry which is preliminary data.</text>
</comment>
<dbReference type="eggNOG" id="COG2316">
    <property type="taxonomic scope" value="Bacteria"/>
</dbReference>
<dbReference type="Gene3D" id="1.10.3210.10">
    <property type="entry name" value="Hypothetical protein af1432"/>
    <property type="match status" value="1"/>
</dbReference>
<evidence type="ECO:0000313" key="3">
    <source>
        <dbReference type="Proteomes" id="UP000013378"/>
    </source>
</evidence>